<feature type="domain" description="K Homology" evidence="4">
    <location>
        <begin position="273"/>
        <end position="349"/>
    </location>
</feature>
<dbReference type="InterPro" id="IPR004088">
    <property type="entry name" value="KH_dom_type_1"/>
</dbReference>
<dbReference type="Pfam" id="PF00013">
    <property type="entry name" value="KH_1"/>
    <property type="match status" value="5"/>
</dbReference>
<feature type="domain" description="K Homology" evidence="4">
    <location>
        <begin position="132"/>
        <end position="204"/>
    </location>
</feature>
<dbReference type="AlphaFoldDB" id="G7JWB3"/>
<dbReference type="OrthoDB" id="442947at2759"/>
<dbReference type="PROSITE" id="PS50084">
    <property type="entry name" value="KH_TYPE_1"/>
    <property type="match status" value="5"/>
</dbReference>
<dbReference type="Gene3D" id="3.30.1370.10">
    <property type="entry name" value="K Homology domain, type 1"/>
    <property type="match status" value="3"/>
</dbReference>
<evidence type="ECO:0000313" key="6">
    <source>
        <dbReference type="EMBL" id="RHN54916.1"/>
    </source>
</evidence>
<feature type="domain" description="K Homology" evidence="4">
    <location>
        <begin position="37"/>
        <end position="108"/>
    </location>
</feature>
<dbReference type="EMBL" id="CM001221">
    <property type="protein sequence ID" value="AES95974.1"/>
    <property type="molecule type" value="Genomic_DNA"/>
</dbReference>
<dbReference type="eggNOG" id="KOG2190">
    <property type="taxonomic scope" value="Eukaryota"/>
</dbReference>
<dbReference type="STRING" id="3880.G7JWB3"/>
<evidence type="ECO:0000313" key="7">
    <source>
        <dbReference type="EnsemblPlants" id="AES95974"/>
    </source>
</evidence>
<dbReference type="Proteomes" id="UP000002051">
    <property type="component" value="Chromosome 5"/>
</dbReference>
<organism evidence="5 8">
    <name type="scientific">Medicago truncatula</name>
    <name type="common">Barrel medic</name>
    <name type="synonym">Medicago tribuloides</name>
    <dbReference type="NCBI Taxonomy" id="3880"/>
    <lineage>
        <taxon>Eukaryota</taxon>
        <taxon>Viridiplantae</taxon>
        <taxon>Streptophyta</taxon>
        <taxon>Embryophyta</taxon>
        <taxon>Tracheophyta</taxon>
        <taxon>Spermatophyta</taxon>
        <taxon>Magnoliopsida</taxon>
        <taxon>eudicotyledons</taxon>
        <taxon>Gunneridae</taxon>
        <taxon>Pentapetalae</taxon>
        <taxon>rosids</taxon>
        <taxon>fabids</taxon>
        <taxon>Fabales</taxon>
        <taxon>Fabaceae</taxon>
        <taxon>Papilionoideae</taxon>
        <taxon>50 kb inversion clade</taxon>
        <taxon>NPAAA clade</taxon>
        <taxon>Hologalegina</taxon>
        <taxon>IRL clade</taxon>
        <taxon>Trifolieae</taxon>
        <taxon>Medicago</taxon>
    </lineage>
</organism>
<keyword evidence="1" id="KW-0677">Repeat</keyword>
<dbReference type="Proteomes" id="UP000265566">
    <property type="component" value="Chromosome 5"/>
</dbReference>
<reference evidence="5 8" key="1">
    <citation type="journal article" date="2011" name="Nature">
        <title>The Medicago genome provides insight into the evolution of rhizobial symbioses.</title>
        <authorList>
            <person name="Young N.D."/>
            <person name="Debelle F."/>
            <person name="Oldroyd G.E."/>
            <person name="Geurts R."/>
            <person name="Cannon S.B."/>
            <person name="Udvardi M.K."/>
            <person name="Benedito V.A."/>
            <person name="Mayer K.F."/>
            <person name="Gouzy J."/>
            <person name="Schoof H."/>
            <person name="Van de Peer Y."/>
            <person name="Proost S."/>
            <person name="Cook D.R."/>
            <person name="Meyers B.C."/>
            <person name="Spannagl M."/>
            <person name="Cheung F."/>
            <person name="De Mita S."/>
            <person name="Krishnakumar V."/>
            <person name="Gundlach H."/>
            <person name="Zhou S."/>
            <person name="Mudge J."/>
            <person name="Bharti A.K."/>
            <person name="Murray J.D."/>
            <person name="Naoumkina M.A."/>
            <person name="Rosen B."/>
            <person name="Silverstein K.A."/>
            <person name="Tang H."/>
            <person name="Rombauts S."/>
            <person name="Zhao P.X."/>
            <person name="Zhou P."/>
            <person name="Barbe V."/>
            <person name="Bardou P."/>
            <person name="Bechner M."/>
            <person name="Bellec A."/>
            <person name="Berger A."/>
            <person name="Berges H."/>
            <person name="Bidwell S."/>
            <person name="Bisseling T."/>
            <person name="Choisne N."/>
            <person name="Couloux A."/>
            <person name="Denny R."/>
            <person name="Deshpande S."/>
            <person name="Dai X."/>
            <person name="Doyle J.J."/>
            <person name="Dudez A.M."/>
            <person name="Farmer A.D."/>
            <person name="Fouteau S."/>
            <person name="Franken C."/>
            <person name="Gibelin C."/>
            <person name="Gish J."/>
            <person name="Goldstein S."/>
            <person name="Gonzalez A.J."/>
            <person name="Green P.J."/>
            <person name="Hallab A."/>
            <person name="Hartog M."/>
            <person name="Hua A."/>
            <person name="Humphray S.J."/>
            <person name="Jeong D.H."/>
            <person name="Jing Y."/>
            <person name="Jocker A."/>
            <person name="Kenton S.M."/>
            <person name="Kim D.J."/>
            <person name="Klee K."/>
            <person name="Lai H."/>
            <person name="Lang C."/>
            <person name="Lin S."/>
            <person name="Macmil S.L."/>
            <person name="Magdelenat G."/>
            <person name="Matthews L."/>
            <person name="McCorrison J."/>
            <person name="Monaghan E.L."/>
            <person name="Mun J.H."/>
            <person name="Najar F.Z."/>
            <person name="Nicholson C."/>
            <person name="Noirot C."/>
            <person name="O'Bleness M."/>
            <person name="Paule C.R."/>
            <person name="Poulain J."/>
            <person name="Prion F."/>
            <person name="Qin B."/>
            <person name="Qu C."/>
            <person name="Retzel E.F."/>
            <person name="Riddle C."/>
            <person name="Sallet E."/>
            <person name="Samain S."/>
            <person name="Samson N."/>
            <person name="Sanders I."/>
            <person name="Saurat O."/>
            <person name="Scarpelli C."/>
            <person name="Schiex T."/>
            <person name="Segurens B."/>
            <person name="Severin A.J."/>
            <person name="Sherrier D.J."/>
            <person name="Shi R."/>
            <person name="Sims S."/>
            <person name="Singer S.R."/>
            <person name="Sinharoy S."/>
            <person name="Sterck L."/>
            <person name="Viollet A."/>
            <person name="Wang B.B."/>
            <person name="Wang K."/>
            <person name="Wang M."/>
            <person name="Wang X."/>
            <person name="Warfsmann J."/>
            <person name="Weissenbach J."/>
            <person name="White D.D."/>
            <person name="White J.D."/>
            <person name="Wiley G.B."/>
            <person name="Wincker P."/>
            <person name="Xing Y."/>
            <person name="Yang L."/>
            <person name="Yao Z."/>
            <person name="Ying F."/>
            <person name="Zhai J."/>
            <person name="Zhou L."/>
            <person name="Zuber A."/>
            <person name="Denarie J."/>
            <person name="Dixon R.A."/>
            <person name="May G.D."/>
            <person name="Schwartz D.C."/>
            <person name="Rogers J."/>
            <person name="Quetier F."/>
            <person name="Town C.D."/>
            <person name="Roe B.A."/>
        </authorList>
    </citation>
    <scope>NUCLEOTIDE SEQUENCE [LARGE SCALE GENOMIC DNA]</scope>
    <source>
        <strain evidence="5">A17</strain>
        <strain evidence="7 8">cv. Jemalong A17</strain>
    </source>
</reference>
<dbReference type="EnsemblPlants" id="AES95974">
    <property type="protein sequence ID" value="AES95974"/>
    <property type="gene ID" value="MTR_5g031720"/>
</dbReference>
<gene>
    <name evidence="7" type="primary">11410597</name>
    <name evidence="5" type="ordered locus">MTR_5g031720</name>
    <name evidence="6" type="ORF">MtrunA17_Chr5g0412061</name>
</gene>
<dbReference type="KEGG" id="mtr:11410597"/>
<dbReference type="SUPFAM" id="SSF54791">
    <property type="entry name" value="Eukaryotic type KH-domain (KH-domain type I)"/>
    <property type="match status" value="5"/>
</dbReference>
<proteinExistence type="predicted"/>
<dbReference type="OMA" id="MGEYRNV"/>
<sequence length="596" mass="63862">MQDPTFSAAVETTDHHHPQPPLKRNNRKRPVFKLLPGQIAFRLVCHSSTVGGLIGSSGSIVSQLRRETGCKIHCEDAVVGTDDRVILVIGSMSDRKGIVLGDREMEVSNAQEGVVRVFDRVWGLESEKGGNGEVYGKLLAHSSQVGAIVGKGGKNISNIRNNSGSNIRVCPAPHCAAKDEELILITGESLAVKKALIYVSYCLQDCPPMGKVSLNTPPTINSSDRSTSYTHEDLFPHLNSWLPSMEGLSINDASKQTTNANGNSSLDSKGSGHAVVFRLLCSNNVAGSVIGKKGSIVRTFEIRTGASIVFAPPLGQYEERIVTISAFENLESSNSPAQDAVILVFTRIAEDHIRNGFQPATAVESPVTARLLITTSTLHLLTGNEGQVISELRQVSGADIQLLHGEPIPNASDNDVVVQITGGYRCVENALRKITSIIRDNPLTNELLAEAKIKPSFPLNKDTVRSKFITRKKSSFPFARVPPQNAGVYQAKKVTENGESHTNLIENVEPGRGNIVATVTNTTVEIIVSEHVFGSVYGEDGGNLDRIRQISGADVTVFDPSSTGTSGGKVVISGTPDQTFAAQSLLQAFIQTAQAS</sequence>
<dbReference type="Gene3D" id="3.30.310.210">
    <property type="match status" value="1"/>
</dbReference>
<dbReference type="EMBL" id="PSQE01000005">
    <property type="protein sequence ID" value="RHN54916.1"/>
    <property type="molecule type" value="Genomic_DNA"/>
</dbReference>
<keyword evidence="8" id="KW-1185">Reference proteome</keyword>
<dbReference type="SMART" id="SM00322">
    <property type="entry name" value="KH"/>
    <property type="match status" value="5"/>
</dbReference>
<keyword evidence="2" id="KW-0694">RNA-binding</keyword>
<protein>
    <submittedName>
        <fullName evidence="6">Putative K domain-containing protein</fullName>
    </submittedName>
    <submittedName>
        <fullName evidence="5">RNA-binding KH domain protein</fullName>
    </submittedName>
</protein>
<dbReference type="PaxDb" id="3880-AES95974"/>
<evidence type="ECO:0000313" key="8">
    <source>
        <dbReference type="Proteomes" id="UP000002051"/>
    </source>
</evidence>
<evidence type="ECO:0000256" key="2">
    <source>
        <dbReference type="PROSITE-ProRule" id="PRU00117"/>
    </source>
</evidence>
<feature type="region of interest" description="Disordered" evidence="3">
    <location>
        <begin position="1"/>
        <end position="28"/>
    </location>
</feature>
<reference evidence="7" key="3">
    <citation type="submission" date="2015-04" db="UniProtKB">
        <authorList>
            <consortium name="EnsemblPlants"/>
        </authorList>
    </citation>
    <scope>IDENTIFICATION</scope>
    <source>
        <strain evidence="7">cv. Jemalong A17</strain>
    </source>
</reference>
<feature type="domain" description="K Homology" evidence="4">
    <location>
        <begin position="365"/>
        <end position="439"/>
    </location>
</feature>
<accession>G7JWB3</accession>
<evidence type="ECO:0000259" key="4">
    <source>
        <dbReference type="SMART" id="SM00322"/>
    </source>
</evidence>
<reference evidence="5 8" key="2">
    <citation type="journal article" date="2014" name="BMC Genomics">
        <title>An improved genome release (version Mt4.0) for the model legume Medicago truncatula.</title>
        <authorList>
            <person name="Tang H."/>
            <person name="Krishnakumar V."/>
            <person name="Bidwell S."/>
            <person name="Rosen B."/>
            <person name="Chan A."/>
            <person name="Zhou S."/>
            <person name="Gentzbittel L."/>
            <person name="Childs K.L."/>
            <person name="Yandell M."/>
            <person name="Gundlach H."/>
            <person name="Mayer K.F."/>
            <person name="Schwartz D.C."/>
            <person name="Town C.D."/>
        </authorList>
    </citation>
    <scope>GENOME REANNOTATION</scope>
    <source>
        <strain evidence="7 8">cv. Jemalong A17</strain>
    </source>
</reference>
<evidence type="ECO:0000313" key="5">
    <source>
        <dbReference type="EMBL" id="AES95974.1"/>
    </source>
</evidence>
<feature type="domain" description="K Homology" evidence="4">
    <location>
        <begin position="520"/>
        <end position="591"/>
    </location>
</feature>
<dbReference type="PANTHER" id="PTHR10288">
    <property type="entry name" value="KH DOMAIN CONTAINING RNA BINDING PROTEIN"/>
    <property type="match status" value="1"/>
</dbReference>
<dbReference type="InterPro" id="IPR036612">
    <property type="entry name" value="KH_dom_type_1_sf"/>
</dbReference>
<reference evidence="6" key="4">
    <citation type="journal article" date="2018" name="Nat. Plants">
        <title>Whole-genome landscape of Medicago truncatula symbiotic genes.</title>
        <authorList>
            <person name="Pecrix Y."/>
            <person name="Gamas P."/>
            <person name="Carrere S."/>
        </authorList>
    </citation>
    <scope>NUCLEOTIDE SEQUENCE</scope>
    <source>
        <tissue evidence="6">Leaves</tissue>
    </source>
</reference>
<evidence type="ECO:0000256" key="3">
    <source>
        <dbReference type="SAM" id="MobiDB-lite"/>
    </source>
</evidence>
<dbReference type="GO" id="GO:0005634">
    <property type="term" value="C:nucleus"/>
    <property type="evidence" value="ECO:0000318"/>
    <property type="project" value="GO_Central"/>
</dbReference>
<dbReference type="InterPro" id="IPR004087">
    <property type="entry name" value="KH_dom"/>
</dbReference>
<dbReference type="Gramene" id="rna30015">
    <property type="protein sequence ID" value="RHN54916.1"/>
    <property type="gene ID" value="gene30015"/>
</dbReference>
<name>G7JWB3_MEDTR</name>
<dbReference type="HOGENOM" id="CLU_018025_3_0_1"/>
<dbReference type="GO" id="GO:0003729">
    <property type="term" value="F:mRNA binding"/>
    <property type="evidence" value="ECO:0000318"/>
    <property type="project" value="GO_Central"/>
</dbReference>
<evidence type="ECO:0000256" key="1">
    <source>
        <dbReference type="ARBA" id="ARBA00022737"/>
    </source>
</evidence>
<dbReference type="GO" id="GO:0005737">
    <property type="term" value="C:cytoplasm"/>
    <property type="evidence" value="ECO:0000318"/>
    <property type="project" value="GO_Central"/>
</dbReference>